<name>A0AAU7FCN4_9NEIS</name>
<dbReference type="InterPro" id="IPR038729">
    <property type="entry name" value="Rad50/SbcC_AAA"/>
</dbReference>
<dbReference type="PANTHER" id="PTHR43581:SF2">
    <property type="entry name" value="EXCINUCLEASE ATPASE SUBUNIT"/>
    <property type="match status" value="1"/>
</dbReference>
<sequence length="471" mass="52127">MKLLKLQLASFRCFEKFQIEFDPQLTVLVASNGAGKTSVLDAIAIALGPYVGAFDEGAGRHLSPTDILLRRVRITDSNEMEYAPLGVKLSAVGQFPDVLLEHLGEEDPTDPLHSWSRSLPGPKKTRNSVKDAKKLVDYGKWQQLKVREGVETVLPVLAYYGTGRLWQQKKLTLGKLPKTSRTIGYSDCLDPASSYKSLVEWFRYWNMNALNERLKATQAGVAYTPSEFDAYISSVENAVNLCLAPSGWKNLNYSFRQEELVAEHDQYGELPVEQLSDGIRNMIGMVADIAFRATKLNPQLGNQAAISSPGIVLIDEVDMHLHPEWQQVVLLGLTTAFPNIQFIVTTHSPQVLSTVDNSCIRLLRQRVEDGATLTEVIAPPLQTKGVASADVLATIMGIDPVPNVPEAQALSSYKQLIETDQLSDNPEAEQLRTSLLAHFGASHPVMLDCERLIRLQSIKKRLPPALSSVRE</sequence>
<protein>
    <submittedName>
        <fullName evidence="4">AAA family ATPase</fullName>
    </submittedName>
</protein>
<dbReference type="SUPFAM" id="SSF52540">
    <property type="entry name" value="P-loop containing nucleoside triphosphate hydrolases"/>
    <property type="match status" value="1"/>
</dbReference>
<evidence type="ECO:0000256" key="1">
    <source>
        <dbReference type="SAM" id="MobiDB-lite"/>
    </source>
</evidence>
<dbReference type="InterPro" id="IPR027417">
    <property type="entry name" value="P-loop_NTPase"/>
</dbReference>
<evidence type="ECO:0000259" key="3">
    <source>
        <dbReference type="Pfam" id="PF13476"/>
    </source>
</evidence>
<dbReference type="EMBL" id="CP157355">
    <property type="protein sequence ID" value="XBM01350.1"/>
    <property type="molecule type" value="Genomic_DNA"/>
</dbReference>
<dbReference type="InterPro" id="IPR003959">
    <property type="entry name" value="ATPase_AAA_core"/>
</dbReference>
<feature type="domain" description="ATPase AAA-type core" evidence="2">
    <location>
        <begin position="263"/>
        <end position="353"/>
    </location>
</feature>
<gene>
    <name evidence="4" type="ORF">ABHF33_03395</name>
</gene>
<feature type="domain" description="Rad50/SbcC-type AAA" evidence="3">
    <location>
        <begin position="5"/>
        <end position="173"/>
    </location>
</feature>
<dbReference type="RefSeq" id="WP_348945651.1">
    <property type="nucleotide sequence ID" value="NZ_CP157355.1"/>
</dbReference>
<reference evidence="4" key="1">
    <citation type="submission" date="2024-05" db="EMBL/GenBank/DDBJ databases">
        <authorList>
            <person name="Yang L."/>
            <person name="Pan L."/>
        </authorList>
    </citation>
    <scope>NUCLEOTIDE SEQUENCE</scope>
    <source>
        <strain evidence="4">FCG-7</strain>
    </source>
</reference>
<dbReference type="Gene3D" id="3.40.50.300">
    <property type="entry name" value="P-loop containing nucleotide triphosphate hydrolases"/>
    <property type="match status" value="2"/>
</dbReference>
<dbReference type="GO" id="GO:0005524">
    <property type="term" value="F:ATP binding"/>
    <property type="evidence" value="ECO:0007669"/>
    <property type="project" value="InterPro"/>
</dbReference>
<dbReference type="GO" id="GO:0006302">
    <property type="term" value="P:double-strand break repair"/>
    <property type="evidence" value="ECO:0007669"/>
    <property type="project" value="InterPro"/>
</dbReference>
<evidence type="ECO:0000259" key="2">
    <source>
        <dbReference type="Pfam" id="PF13304"/>
    </source>
</evidence>
<dbReference type="InterPro" id="IPR051396">
    <property type="entry name" value="Bact_Antivir_Def_Nuclease"/>
</dbReference>
<organism evidence="4">
    <name type="scientific">Chitinibacter mangrovi</name>
    <dbReference type="NCBI Taxonomy" id="3153927"/>
    <lineage>
        <taxon>Bacteria</taxon>
        <taxon>Pseudomonadati</taxon>
        <taxon>Pseudomonadota</taxon>
        <taxon>Betaproteobacteria</taxon>
        <taxon>Neisseriales</taxon>
        <taxon>Chitinibacteraceae</taxon>
        <taxon>Chitinibacter</taxon>
    </lineage>
</organism>
<dbReference type="Pfam" id="PF13304">
    <property type="entry name" value="AAA_21"/>
    <property type="match status" value="1"/>
</dbReference>
<feature type="region of interest" description="Disordered" evidence="1">
    <location>
        <begin position="107"/>
        <end position="127"/>
    </location>
</feature>
<proteinExistence type="predicted"/>
<dbReference type="AlphaFoldDB" id="A0AAU7FCN4"/>
<dbReference type="PANTHER" id="PTHR43581">
    <property type="entry name" value="ATP/GTP PHOSPHATASE"/>
    <property type="match status" value="1"/>
</dbReference>
<dbReference type="Pfam" id="PF13476">
    <property type="entry name" value="AAA_23"/>
    <property type="match status" value="1"/>
</dbReference>
<accession>A0AAU7FCN4</accession>
<evidence type="ECO:0000313" key="4">
    <source>
        <dbReference type="EMBL" id="XBM01350.1"/>
    </source>
</evidence>
<dbReference type="KEGG" id="cmav:ABHF33_03395"/>
<dbReference type="GO" id="GO:0016887">
    <property type="term" value="F:ATP hydrolysis activity"/>
    <property type="evidence" value="ECO:0007669"/>
    <property type="project" value="InterPro"/>
</dbReference>